<accession>A0ABS7U096</accession>
<organism evidence="3 4">
    <name type="scientific">Nannocystis pusilla</name>
    <dbReference type="NCBI Taxonomy" id="889268"/>
    <lineage>
        <taxon>Bacteria</taxon>
        <taxon>Pseudomonadati</taxon>
        <taxon>Myxococcota</taxon>
        <taxon>Polyangia</taxon>
        <taxon>Nannocystales</taxon>
        <taxon>Nannocystaceae</taxon>
        <taxon>Nannocystis</taxon>
    </lineage>
</organism>
<proteinExistence type="predicted"/>
<evidence type="ECO:0000259" key="2">
    <source>
        <dbReference type="Pfam" id="PF20148"/>
    </source>
</evidence>
<protein>
    <submittedName>
        <fullName evidence="3">DUF6531 domain-containing protein</fullName>
    </submittedName>
</protein>
<feature type="compositionally biased region" description="Basic and acidic residues" evidence="1">
    <location>
        <begin position="151"/>
        <end position="183"/>
    </location>
</feature>
<dbReference type="Gene3D" id="2.180.10.10">
    <property type="entry name" value="RHS repeat-associated core"/>
    <property type="match status" value="4"/>
</dbReference>
<feature type="region of interest" description="Disordered" evidence="1">
    <location>
        <begin position="1"/>
        <end position="23"/>
    </location>
</feature>
<evidence type="ECO:0000313" key="3">
    <source>
        <dbReference type="EMBL" id="MBZ5713947.1"/>
    </source>
</evidence>
<feature type="region of interest" description="Disordered" evidence="1">
    <location>
        <begin position="1942"/>
        <end position="1962"/>
    </location>
</feature>
<dbReference type="NCBIfam" id="TIGR03696">
    <property type="entry name" value="Rhs_assc_core"/>
    <property type="match status" value="1"/>
</dbReference>
<dbReference type="Pfam" id="PF05593">
    <property type="entry name" value="RHS_repeat"/>
    <property type="match status" value="3"/>
</dbReference>
<feature type="compositionally biased region" description="Basic and acidic residues" evidence="1">
    <location>
        <begin position="964"/>
        <end position="975"/>
    </location>
</feature>
<dbReference type="EMBL" id="JAIRAU010000045">
    <property type="protein sequence ID" value="MBZ5713947.1"/>
    <property type="molecule type" value="Genomic_DNA"/>
</dbReference>
<dbReference type="NCBIfam" id="TIGR01643">
    <property type="entry name" value="YD_repeat_2x"/>
    <property type="match status" value="6"/>
</dbReference>
<keyword evidence="4" id="KW-1185">Reference proteome</keyword>
<dbReference type="PANTHER" id="PTHR32305:SF15">
    <property type="entry name" value="PROTEIN RHSA-RELATED"/>
    <property type="match status" value="1"/>
</dbReference>
<evidence type="ECO:0000256" key="1">
    <source>
        <dbReference type="SAM" id="MobiDB-lite"/>
    </source>
</evidence>
<dbReference type="PANTHER" id="PTHR32305">
    <property type="match status" value="1"/>
</dbReference>
<sequence>MTAVRIRNRSAAPMSDGTTTIKPGDTHEFSDVCSAVHFVNGTGGAFLENTPGAVVQGINRAAKRAGCGEQVTGTVVAPTEESEATEVVPFGGDTAKSQGAPGPVGQPMEVEVHRTVHGEPGDERTPAEALHDPKHPATESQVQGQAMASGKDLDAATAEVERGLRGEPPEGEPRSTHTGEKSQHAAQGGDPVDLFTGRLALVAVDLELASPFFEFALVRRYLSGAPAFGPFGFNWDHNWNVYLRPLASGDMSRWTGALHEDVFVWDGAQFQPPRGVFEQLVPLPNQRYELRARHGLVYRFERPPGYTDPERIPLVEIRDRHANGVRLIYEGRLLRRVEDDDGRFLAFTYGRCGIVEAIEDHSGRRVEYLHDNAATHLVAVREPATRDFPQGRLTHYEYLWSAPHPLLRHCIARIFDHHGNLVLDNLYQADPASLAFGRILAQRAGNFLWQFAYEQIQWVPAAAEFVGTPAMRTMMLDPGGAVWTYTFNYRGDLLDERVRLVRDKSYRVIVTRRTFDAAGNLVALTRPDGSRVEWRYDDGSPDPRARSNLLRVELRAAGLVESRIVLRASYDPAYQFPRELTYETGAKVTLEYDLSGDLREIHWPVAELPDGTPQAAVTRLDYDARGLLVRQTSPANRVRSFVREPPGAPLGGLVREQHEDPDDADLVTRFEYDGAGHLSVWTAPGGATWRQTVNPLGQVEDLEQPEVDGAVDPIRHFYNAQGKLVRVERPRGEFKDPKLVGEAIVDAYRWTPLGHLQRVTIADNTSQFRVWEFQCDWEGRVVVAKDPAGCQTKTIYDERGLVLSVEDSYETPDELATRWTYDRTGRVVREEDPAGDVRTFEYDAWGRLFRKTDPTGTTTVLSYGPFDLPTEELVTGDPGDGLPRVLQRTRRDHDARGRLIRHIAFAFEDDPDAATPLVTSFWRDADGLCREVHGLNGTIAHEYDGLGRLTRTTDPLANVTRTDYGPDGRPLRLTDEDQGDPPMARWTELHHDARGRLVTTLRPDGPVLTQRWDARDLLVELTDALGVVTRREYGTLGELEREHVDPGGLDLVYTHDCNPTGREVQFVDPTGAVTETERDRLGRIRRVDLPGGVHVQYDYDQAGRLTRTIGPDGTEQRFEYKAGRLHTLEVLGGPTLKPVPKHTYSYDGLGRLVRAQAGDSDVRRRYDSLDRLRREDSNGRITALEIDDIARTTRLVYPDQRRELHRLDALGRVTQIELEYPGNAGLDGGPPGGLVQASYLGPGRLSSLRYGSGAATHLTYDPLGRLVRVEHTDAEMLPLGAVDLRHDRGDHRRLLVRSGPDALVRLHGFDAHARLAELRAGFAPPELGGLNQAAQDAAIKAAELAAAQAPLHQSWTLTGADTPEAIATTENNIQTLVQRELGPHHQVLAINGAAHPHDPAGRRTADSERVFWYDALGRLAEVSAVDSLTVLTTHIYDALGRLSVQTGLDQPVRTLYFGPLALHEETAGGLALRQYTHHPHASGPVMATTALGPLALHPGAFGDLALVTNLLGQPLLRYDYAVFGAPLVRDGNAAVELPADALGLRPRWGGMTYVPECGLYLAPARAYDPIAALYLTPDPALHIDSPSPYTYCAHNPVDRHDPGGELWGGLLFGAIGAAFSVIQTWRSDPDADAWDLLAAGTIGFGAGFVGATTFGWASAGITRGLLSVAGRSSVALGSKTSVALSVTSGIGAGALSGGLSGGLAGAAAGSYGAARYGGDAWALIKTGALREGISGMAAGAVGGGLFQGALRAGVLPSGLWSRIHGGRIAPGRSWGGRTAQLGVRGLVSPYGLGSAVIGSASAATGAVAGDLWEGNALSEARIGDASWRGALLGLAVTALHPTSYQYWRTRVSVRAAAHMEAAHKNASTHHQRNVAQYPEFSVPQHRANTALDNLNNLLTRANLHGPGSIFRTPLEHVQLHEQWRFGQRYGFTRWATHGPWTPPTDVSSAARAALPSNQQTKG</sequence>
<feature type="region of interest" description="Disordered" evidence="1">
    <location>
        <begin position="957"/>
        <end position="981"/>
    </location>
</feature>
<dbReference type="InterPro" id="IPR006530">
    <property type="entry name" value="YD"/>
</dbReference>
<feature type="domain" description="DUF6531" evidence="2">
    <location>
        <begin position="189"/>
        <end position="249"/>
    </location>
</feature>
<dbReference type="RefSeq" id="WP_224195682.1">
    <property type="nucleotide sequence ID" value="NZ_JAIRAU010000045.1"/>
</dbReference>
<name>A0ABS7U096_9BACT</name>
<dbReference type="InterPro" id="IPR031325">
    <property type="entry name" value="RHS_repeat"/>
</dbReference>
<feature type="region of interest" description="Disordered" evidence="1">
    <location>
        <begin position="117"/>
        <end position="190"/>
    </location>
</feature>
<comment type="caution">
    <text evidence="3">The sequence shown here is derived from an EMBL/GenBank/DDBJ whole genome shotgun (WGS) entry which is preliminary data.</text>
</comment>
<evidence type="ECO:0000313" key="4">
    <source>
        <dbReference type="Proteomes" id="UP001139031"/>
    </source>
</evidence>
<gene>
    <name evidence="3" type="ORF">K7C98_32345</name>
</gene>
<dbReference type="Pfam" id="PF20148">
    <property type="entry name" value="DUF6531"/>
    <property type="match status" value="1"/>
</dbReference>
<dbReference type="InterPro" id="IPR022385">
    <property type="entry name" value="Rhs_assc_core"/>
</dbReference>
<dbReference type="Proteomes" id="UP001139031">
    <property type="component" value="Unassembled WGS sequence"/>
</dbReference>
<reference evidence="3" key="1">
    <citation type="submission" date="2021-08" db="EMBL/GenBank/DDBJ databases">
        <authorList>
            <person name="Stevens D.C."/>
        </authorList>
    </citation>
    <scope>NUCLEOTIDE SEQUENCE</scope>
    <source>
        <strain evidence="3">DSM 53165</strain>
    </source>
</reference>
<feature type="compositionally biased region" description="Basic and acidic residues" evidence="1">
    <location>
        <begin position="117"/>
        <end position="137"/>
    </location>
</feature>
<dbReference type="InterPro" id="IPR050708">
    <property type="entry name" value="T6SS_VgrG/RHS"/>
</dbReference>
<dbReference type="InterPro" id="IPR045351">
    <property type="entry name" value="DUF6531"/>
</dbReference>